<reference evidence="2" key="2">
    <citation type="submission" date="2015-07" db="EMBL/GenBank/DDBJ databases">
        <authorList>
            <person name="Noorani M."/>
        </authorList>
    </citation>
    <scope>NUCLEOTIDE SEQUENCE [LARGE SCALE GENOMIC DNA]</scope>
    <source>
        <strain evidence="2">ATCC 27428</strain>
    </source>
</reference>
<evidence type="ECO:0000313" key="2">
    <source>
        <dbReference type="EMBL" id="PNE32093.1"/>
    </source>
</evidence>
<reference evidence="3" key="1">
    <citation type="submission" date="2015-07" db="EMBL/GenBank/DDBJ databases">
        <authorList>
            <person name="Graham D.E."/>
            <person name="Giannone R.J."/>
            <person name="Gulvik C.A."/>
            <person name="Hettich R.L."/>
            <person name="Klingeman D.M."/>
            <person name="Mahan K.M."/>
            <person name="Parry R.J."/>
            <person name="Spain J.C."/>
        </authorList>
    </citation>
    <scope>NUCLEOTIDE SEQUENCE [LARGE SCALE GENOMIC DNA]</scope>
    <source>
        <strain evidence="3">ATCC 27428</strain>
    </source>
</reference>
<gene>
    <name evidence="2" type="ORF">AF335_20330</name>
    <name evidence="1" type="ORF">FHS36_004511</name>
</gene>
<sequence length="69" mass="7768">MKHQGDGYRIGATVVDTRGDVEAVVQKRDRGRYLIKGLWGGRQWWADSSELRAVTAEERLTLRLPEVGG</sequence>
<evidence type="ECO:0000313" key="4">
    <source>
        <dbReference type="Proteomes" id="UP000528608"/>
    </source>
</evidence>
<evidence type="ECO:0000313" key="1">
    <source>
        <dbReference type="EMBL" id="MBB5121060.1"/>
    </source>
</evidence>
<keyword evidence="3" id="KW-1185">Reference proteome</keyword>
<dbReference type="AlphaFoldDB" id="A0A2N8NTJ4"/>
<accession>A0A2N8NTJ4</accession>
<dbReference type="EMBL" id="JACHJF010000015">
    <property type="protein sequence ID" value="MBB5121060.1"/>
    <property type="molecule type" value="Genomic_DNA"/>
</dbReference>
<organism evidence="2 3">
    <name type="scientific">Streptomyces eurocidicus</name>
    <name type="common">Streptoverticillium eurocidicus</name>
    <dbReference type="NCBI Taxonomy" id="66423"/>
    <lineage>
        <taxon>Bacteria</taxon>
        <taxon>Bacillati</taxon>
        <taxon>Actinomycetota</taxon>
        <taxon>Actinomycetes</taxon>
        <taxon>Kitasatosporales</taxon>
        <taxon>Streptomycetaceae</taxon>
        <taxon>Streptomyces</taxon>
    </lineage>
</organism>
<comment type="caution">
    <text evidence="2">The sequence shown here is derived from an EMBL/GenBank/DDBJ whole genome shotgun (WGS) entry which is preliminary data.</text>
</comment>
<proteinExistence type="predicted"/>
<dbReference type="Proteomes" id="UP000235945">
    <property type="component" value="Unassembled WGS sequence"/>
</dbReference>
<protein>
    <submittedName>
        <fullName evidence="2">Uncharacterized protein</fullName>
    </submittedName>
</protein>
<name>A0A2N8NTJ4_STREU</name>
<dbReference type="EMBL" id="LGUI01000006">
    <property type="protein sequence ID" value="PNE32093.1"/>
    <property type="molecule type" value="Genomic_DNA"/>
</dbReference>
<dbReference type="Proteomes" id="UP000528608">
    <property type="component" value="Unassembled WGS sequence"/>
</dbReference>
<evidence type="ECO:0000313" key="3">
    <source>
        <dbReference type="Proteomes" id="UP000235945"/>
    </source>
</evidence>
<reference evidence="1 4" key="3">
    <citation type="submission" date="2020-08" db="EMBL/GenBank/DDBJ databases">
        <title>Genomic Encyclopedia of Type Strains, Phase III (KMG-III): the genomes of soil and plant-associated and newly described type strains.</title>
        <authorList>
            <person name="Whitman W."/>
        </authorList>
    </citation>
    <scope>NUCLEOTIDE SEQUENCE [LARGE SCALE GENOMIC DNA]</scope>
    <source>
        <strain evidence="1 4">CECT 3259</strain>
    </source>
</reference>